<organism evidence="2 3">
    <name type="scientific">Panagrolaimus superbus</name>
    <dbReference type="NCBI Taxonomy" id="310955"/>
    <lineage>
        <taxon>Eukaryota</taxon>
        <taxon>Metazoa</taxon>
        <taxon>Ecdysozoa</taxon>
        <taxon>Nematoda</taxon>
        <taxon>Chromadorea</taxon>
        <taxon>Rhabditida</taxon>
        <taxon>Tylenchina</taxon>
        <taxon>Panagrolaimomorpha</taxon>
        <taxon>Panagrolaimoidea</taxon>
        <taxon>Panagrolaimidae</taxon>
        <taxon>Panagrolaimus</taxon>
    </lineage>
</organism>
<dbReference type="PANTHER" id="PTHR24416">
    <property type="entry name" value="TYROSINE-PROTEIN KINASE RECEPTOR"/>
    <property type="match status" value="1"/>
</dbReference>
<dbReference type="Proteomes" id="UP000887577">
    <property type="component" value="Unplaced"/>
</dbReference>
<feature type="domain" description="Protein kinase" evidence="1">
    <location>
        <begin position="1"/>
        <end position="96"/>
    </location>
</feature>
<dbReference type="GO" id="GO:0043235">
    <property type="term" value="C:receptor complex"/>
    <property type="evidence" value="ECO:0007669"/>
    <property type="project" value="TreeGrafter"/>
</dbReference>
<reference evidence="3" key="1">
    <citation type="submission" date="2022-11" db="UniProtKB">
        <authorList>
            <consortium name="WormBaseParasite"/>
        </authorList>
    </citation>
    <scope>IDENTIFICATION</scope>
</reference>
<dbReference type="GO" id="GO:0007169">
    <property type="term" value="P:cell surface receptor protein tyrosine kinase signaling pathway"/>
    <property type="evidence" value="ECO:0007669"/>
    <property type="project" value="TreeGrafter"/>
</dbReference>
<sequence>MQSDFGLCVQRYDKSSNLSSDNCVGRLPIKWLAIESLKEHEFSLQSDIWSFGMILYEIHSFGEIPFKNVEISQLMEHLEAGNRPEKPEFCSEEMFV</sequence>
<dbReference type="InterPro" id="IPR050122">
    <property type="entry name" value="RTK"/>
</dbReference>
<dbReference type="InterPro" id="IPR000719">
    <property type="entry name" value="Prot_kinase_dom"/>
</dbReference>
<dbReference type="SMART" id="SM00219">
    <property type="entry name" value="TyrKc"/>
    <property type="match status" value="1"/>
</dbReference>
<dbReference type="PROSITE" id="PS50011">
    <property type="entry name" value="PROTEIN_KINASE_DOM"/>
    <property type="match status" value="1"/>
</dbReference>
<dbReference type="GO" id="GO:0004714">
    <property type="term" value="F:transmembrane receptor protein tyrosine kinase activity"/>
    <property type="evidence" value="ECO:0007669"/>
    <property type="project" value="TreeGrafter"/>
</dbReference>
<dbReference type="InterPro" id="IPR001245">
    <property type="entry name" value="Ser-Thr/Tyr_kinase_cat_dom"/>
</dbReference>
<name>A0A914Y9B3_9BILA</name>
<evidence type="ECO:0000259" key="1">
    <source>
        <dbReference type="PROSITE" id="PS50011"/>
    </source>
</evidence>
<protein>
    <submittedName>
        <fullName evidence="3">Protein kinase domain-containing protein</fullName>
    </submittedName>
</protein>
<dbReference type="SUPFAM" id="SSF56112">
    <property type="entry name" value="Protein kinase-like (PK-like)"/>
    <property type="match status" value="1"/>
</dbReference>
<keyword evidence="2" id="KW-1185">Reference proteome</keyword>
<proteinExistence type="predicted"/>
<dbReference type="GO" id="GO:0005524">
    <property type="term" value="F:ATP binding"/>
    <property type="evidence" value="ECO:0007669"/>
    <property type="project" value="InterPro"/>
</dbReference>
<dbReference type="GO" id="GO:0005886">
    <property type="term" value="C:plasma membrane"/>
    <property type="evidence" value="ECO:0007669"/>
    <property type="project" value="TreeGrafter"/>
</dbReference>
<dbReference type="PANTHER" id="PTHR24416:SF488">
    <property type="entry name" value="PROTEIN KINASE DOMAIN-CONTAINING PROTEIN"/>
    <property type="match status" value="1"/>
</dbReference>
<evidence type="ECO:0000313" key="2">
    <source>
        <dbReference type="Proteomes" id="UP000887577"/>
    </source>
</evidence>
<dbReference type="WBParaSite" id="PSU_v2.g16787.t1">
    <property type="protein sequence ID" value="PSU_v2.g16787.t1"/>
    <property type="gene ID" value="PSU_v2.g16787"/>
</dbReference>
<dbReference type="Pfam" id="PF07714">
    <property type="entry name" value="PK_Tyr_Ser-Thr"/>
    <property type="match status" value="1"/>
</dbReference>
<dbReference type="InterPro" id="IPR011009">
    <property type="entry name" value="Kinase-like_dom_sf"/>
</dbReference>
<accession>A0A914Y9B3</accession>
<dbReference type="Gene3D" id="1.10.510.10">
    <property type="entry name" value="Transferase(Phosphotransferase) domain 1"/>
    <property type="match status" value="1"/>
</dbReference>
<dbReference type="InterPro" id="IPR020635">
    <property type="entry name" value="Tyr_kinase_cat_dom"/>
</dbReference>
<evidence type="ECO:0000313" key="3">
    <source>
        <dbReference type="WBParaSite" id="PSU_v2.g16787.t1"/>
    </source>
</evidence>
<dbReference type="AlphaFoldDB" id="A0A914Y9B3"/>